<dbReference type="EMBL" id="JAUIQD010000001">
    <property type="protein sequence ID" value="KAK3363555.1"/>
    <property type="molecule type" value="Genomic_DNA"/>
</dbReference>
<evidence type="ECO:0000259" key="1">
    <source>
        <dbReference type="Pfam" id="PF25324"/>
    </source>
</evidence>
<dbReference type="Proteomes" id="UP001275084">
    <property type="component" value="Unassembled WGS sequence"/>
</dbReference>
<name>A0AAJ0MK88_9PEZI</name>
<dbReference type="Pfam" id="PF25324">
    <property type="entry name" value="DUF7881"/>
    <property type="match status" value="1"/>
</dbReference>
<accession>A0AAJ0MK88</accession>
<organism evidence="2 3">
    <name type="scientific">Lasiosphaeria hispida</name>
    <dbReference type="NCBI Taxonomy" id="260671"/>
    <lineage>
        <taxon>Eukaryota</taxon>
        <taxon>Fungi</taxon>
        <taxon>Dikarya</taxon>
        <taxon>Ascomycota</taxon>
        <taxon>Pezizomycotina</taxon>
        <taxon>Sordariomycetes</taxon>
        <taxon>Sordariomycetidae</taxon>
        <taxon>Sordariales</taxon>
        <taxon>Lasiosphaeriaceae</taxon>
        <taxon>Lasiosphaeria</taxon>
    </lineage>
</organism>
<evidence type="ECO:0000313" key="2">
    <source>
        <dbReference type="EMBL" id="KAK3363555.1"/>
    </source>
</evidence>
<proteinExistence type="predicted"/>
<gene>
    <name evidence="2" type="ORF">B0T25DRAFT_47411</name>
</gene>
<reference evidence="2" key="1">
    <citation type="journal article" date="2023" name="Mol. Phylogenet. Evol.">
        <title>Genome-scale phylogeny and comparative genomics of the fungal order Sordariales.</title>
        <authorList>
            <person name="Hensen N."/>
            <person name="Bonometti L."/>
            <person name="Westerberg I."/>
            <person name="Brannstrom I.O."/>
            <person name="Guillou S."/>
            <person name="Cros-Aarteil S."/>
            <person name="Calhoun S."/>
            <person name="Haridas S."/>
            <person name="Kuo A."/>
            <person name="Mondo S."/>
            <person name="Pangilinan J."/>
            <person name="Riley R."/>
            <person name="LaButti K."/>
            <person name="Andreopoulos B."/>
            <person name="Lipzen A."/>
            <person name="Chen C."/>
            <person name="Yan M."/>
            <person name="Daum C."/>
            <person name="Ng V."/>
            <person name="Clum A."/>
            <person name="Steindorff A."/>
            <person name="Ohm R.A."/>
            <person name="Martin F."/>
            <person name="Silar P."/>
            <person name="Natvig D.O."/>
            <person name="Lalanne C."/>
            <person name="Gautier V."/>
            <person name="Ament-Velasquez S.L."/>
            <person name="Kruys A."/>
            <person name="Hutchinson M.I."/>
            <person name="Powell A.J."/>
            <person name="Barry K."/>
            <person name="Miller A.N."/>
            <person name="Grigoriev I.V."/>
            <person name="Debuchy R."/>
            <person name="Gladieux P."/>
            <person name="Hiltunen Thoren M."/>
            <person name="Johannesson H."/>
        </authorList>
    </citation>
    <scope>NUCLEOTIDE SEQUENCE</scope>
    <source>
        <strain evidence="2">CBS 955.72</strain>
    </source>
</reference>
<reference evidence="2" key="2">
    <citation type="submission" date="2023-06" db="EMBL/GenBank/DDBJ databases">
        <authorList>
            <consortium name="Lawrence Berkeley National Laboratory"/>
            <person name="Haridas S."/>
            <person name="Hensen N."/>
            <person name="Bonometti L."/>
            <person name="Westerberg I."/>
            <person name="Brannstrom I.O."/>
            <person name="Guillou S."/>
            <person name="Cros-Aarteil S."/>
            <person name="Calhoun S."/>
            <person name="Kuo A."/>
            <person name="Mondo S."/>
            <person name="Pangilinan J."/>
            <person name="Riley R."/>
            <person name="Labutti K."/>
            <person name="Andreopoulos B."/>
            <person name="Lipzen A."/>
            <person name="Chen C."/>
            <person name="Yanf M."/>
            <person name="Daum C."/>
            <person name="Ng V."/>
            <person name="Clum A."/>
            <person name="Steindorff A."/>
            <person name="Ohm R."/>
            <person name="Martin F."/>
            <person name="Silar P."/>
            <person name="Natvig D."/>
            <person name="Lalanne C."/>
            <person name="Gautier V."/>
            <person name="Ament-Velasquez S.L."/>
            <person name="Kruys A."/>
            <person name="Hutchinson M.I."/>
            <person name="Powell A.J."/>
            <person name="Barry K."/>
            <person name="Miller A.N."/>
            <person name="Grigoriev I.V."/>
            <person name="Debuchy R."/>
            <person name="Gladieux P."/>
            <person name="Thoren M.H."/>
            <person name="Johannesson H."/>
        </authorList>
    </citation>
    <scope>NUCLEOTIDE SEQUENCE</scope>
    <source>
        <strain evidence="2">CBS 955.72</strain>
    </source>
</reference>
<dbReference type="InterPro" id="IPR057203">
    <property type="entry name" value="DUF7881"/>
</dbReference>
<protein>
    <recommendedName>
        <fullName evidence="1">DUF7881 domain-containing protein</fullName>
    </recommendedName>
</protein>
<evidence type="ECO:0000313" key="3">
    <source>
        <dbReference type="Proteomes" id="UP001275084"/>
    </source>
</evidence>
<sequence length="114" mass="12795">MPNFTPRLISSSTFFLQDENGETVAKDIQPLLPGRYFVVADGTVKKTAEAAFARSMSFQSGTREQEFRNEVRERDGRCVVTKEENLGKELGDWAGFQAAHIFSLAFEGQWNTQG</sequence>
<keyword evidence="3" id="KW-1185">Reference proteome</keyword>
<dbReference type="AlphaFoldDB" id="A0AAJ0MK88"/>
<feature type="domain" description="DUF7881" evidence="1">
    <location>
        <begin position="8"/>
        <end position="44"/>
    </location>
</feature>
<comment type="caution">
    <text evidence="2">The sequence shown here is derived from an EMBL/GenBank/DDBJ whole genome shotgun (WGS) entry which is preliminary data.</text>
</comment>